<keyword evidence="2" id="KW-1185">Reference proteome</keyword>
<protein>
    <submittedName>
        <fullName evidence="1">Uncharacterized protein</fullName>
    </submittedName>
</protein>
<organism evidence="1 2">
    <name type="scientific">Dendrobium nobile</name>
    <name type="common">Orchid</name>
    <dbReference type="NCBI Taxonomy" id="94219"/>
    <lineage>
        <taxon>Eukaryota</taxon>
        <taxon>Viridiplantae</taxon>
        <taxon>Streptophyta</taxon>
        <taxon>Embryophyta</taxon>
        <taxon>Tracheophyta</taxon>
        <taxon>Spermatophyta</taxon>
        <taxon>Magnoliopsida</taxon>
        <taxon>Liliopsida</taxon>
        <taxon>Asparagales</taxon>
        <taxon>Orchidaceae</taxon>
        <taxon>Epidendroideae</taxon>
        <taxon>Malaxideae</taxon>
        <taxon>Dendrobiinae</taxon>
        <taxon>Dendrobium</taxon>
    </lineage>
</organism>
<dbReference type="SMR" id="A0A8T3C3Y2"/>
<evidence type="ECO:0000313" key="2">
    <source>
        <dbReference type="Proteomes" id="UP000829196"/>
    </source>
</evidence>
<comment type="caution">
    <text evidence="1">The sequence shown here is derived from an EMBL/GenBank/DDBJ whole genome shotgun (WGS) entry which is preliminary data.</text>
</comment>
<sequence length="58" mass="6566">MHGRLSMHAQLAAIQGQSCLQEYKLSTDLNLKERLVDNQRSIRSTNNNQVIYHAVSSP</sequence>
<name>A0A8T3C3Y2_DENNO</name>
<dbReference type="AlphaFoldDB" id="A0A8T3C3Y2"/>
<dbReference type="Proteomes" id="UP000829196">
    <property type="component" value="Unassembled WGS sequence"/>
</dbReference>
<gene>
    <name evidence="1" type="ORF">KFK09_002472</name>
</gene>
<accession>A0A8T3C3Y2</accession>
<proteinExistence type="predicted"/>
<dbReference type="EMBL" id="JAGYWB010000003">
    <property type="protein sequence ID" value="KAI0526879.1"/>
    <property type="molecule type" value="Genomic_DNA"/>
</dbReference>
<evidence type="ECO:0000313" key="1">
    <source>
        <dbReference type="EMBL" id="KAI0526879.1"/>
    </source>
</evidence>
<reference evidence="1" key="1">
    <citation type="journal article" date="2022" name="Front. Genet.">
        <title>Chromosome-Scale Assembly of the Dendrobium nobile Genome Provides Insights Into the Molecular Mechanism of the Biosynthesis of the Medicinal Active Ingredient of Dendrobium.</title>
        <authorList>
            <person name="Xu Q."/>
            <person name="Niu S.-C."/>
            <person name="Li K.-L."/>
            <person name="Zheng P.-J."/>
            <person name="Zhang X.-J."/>
            <person name="Jia Y."/>
            <person name="Liu Y."/>
            <person name="Niu Y.-X."/>
            <person name="Yu L.-H."/>
            <person name="Chen D.-F."/>
            <person name="Zhang G.-Q."/>
        </authorList>
    </citation>
    <scope>NUCLEOTIDE SEQUENCE</scope>
    <source>
        <tissue evidence="1">Leaf</tissue>
    </source>
</reference>